<keyword evidence="3" id="KW-1185">Reference proteome</keyword>
<accession>A0ABU1CUE6</accession>
<dbReference type="Proteomes" id="UP001224477">
    <property type="component" value="Unassembled WGS sequence"/>
</dbReference>
<comment type="caution">
    <text evidence="2">The sequence shown here is derived from an EMBL/GenBank/DDBJ whole genome shotgun (WGS) entry which is preliminary data.</text>
</comment>
<feature type="transmembrane region" description="Helical" evidence="1">
    <location>
        <begin position="12"/>
        <end position="36"/>
    </location>
</feature>
<name>A0ABU1CUE6_9PSED</name>
<gene>
    <name evidence="2" type="ORF">RCO22_17990</name>
</gene>
<dbReference type="EMBL" id="JAVGXC010000018">
    <property type="protein sequence ID" value="MDR0190836.1"/>
    <property type="molecule type" value="Genomic_DNA"/>
</dbReference>
<protein>
    <submittedName>
        <fullName evidence="2">Uncharacterized protein</fullName>
    </submittedName>
</protein>
<keyword evidence="1" id="KW-1133">Transmembrane helix</keyword>
<keyword evidence="1" id="KW-0812">Transmembrane</keyword>
<sequence length="41" mass="4356">MEPHRSQPVTALLVHLAALGVAILGISSLALLMAWAGRLMF</sequence>
<dbReference type="GeneID" id="93517126"/>
<organism evidence="2 3">
    <name type="scientific">Pseudomonas yamanorum</name>
    <dbReference type="NCBI Taxonomy" id="515393"/>
    <lineage>
        <taxon>Bacteria</taxon>
        <taxon>Pseudomonadati</taxon>
        <taxon>Pseudomonadota</taxon>
        <taxon>Gammaproteobacteria</taxon>
        <taxon>Pseudomonadales</taxon>
        <taxon>Pseudomonadaceae</taxon>
        <taxon>Pseudomonas</taxon>
    </lineage>
</organism>
<evidence type="ECO:0000256" key="1">
    <source>
        <dbReference type="SAM" id="Phobius"/>
    </source>
</evidence>
<proteinExistence type="predicted"/>
<evidence type="ECO:0000313" key="2">
    <source>
        <dbReference type="EMBL" id="MDR0190836.1"/>
    </source>
</evidence>
<dbReference type="RefSeq" id="WP_017475098.1">
    <property type="nucleotide sequence ID" value="NZ_CP196740.1"/>
</dbReference>
<keyword evidence="1" id="KW-0472">Membrane</keyword>
<reference evidence="2 3" key="1">
    <citation type="journal article" date="2023" name="Microbiol. Resour. Announc.">
        <title>Whole-genome sequence of Pseudomonas yamanorum OLsAu1 isolated from the edible ectomycorrhizal mushroom Lactarius sp. section Deliciosi.</title>
        <authorList>
            <person name="Ramirez-Mendoza R."/>
            <person name="Angeles-Argaiz R.E."/>
            <person name="Hernandez-Oaxaca D."/>
            <person name="Aguirre-Beltran L."/>
            <person name="Almaraz-Suarez J."/>
            <person name="Perez-Moreno J."/>
        </authorList>
    </citation>
    <scope>NUCLEOTIDE SEQUENCE [LARGE SCALE GENOMIC DNA]</scope>
    <source>
        <strain evidence="2 3">OLsAu1</strain>
    </source>
</reference>
<evidence type="ECO:0000313" key="3">
    <source>
        <dbReference type="Proteomes" id="UP001224477"/>
    </source>
</evidence>